<dbReference type="InterPro" id="IPR001209">
    <property type="entry name" value="Ribosomal_uS14"/>
</dbReference>
<dbReference type="GO" id="GO:0019843">
    <property type="term" value="F:rRNA binding"/>
    <property type="evidence" value="ECO:0007669"/>
    <property type="project" value="UniProtKB-UniRule"/>
</dbReference>
<comment type="similarity">
    <text evidence="2 7">Belongs to the universal ribosomal protein uS14 family.</text>
</comment>
<dbReference type="PANTHER" id="PTHR19836:SF19">
    <property type="entry name" value="SMALL RIBOSOMAL SUBUNIT PROTEIN US14M"/>
    <property type="match status" value="1"/>
</dbReference>
<keyword evidence="7" id="KW-0699">rRNA-binding</keyword>
<dbReference type="FunFam" id="1.10.287.1480:FF:000001">
    <property type="entry name" value="30S ribosomal protein S14"/>
    <property type="match status" value="1"/>
</dbReference>
<keyword evidence="4 7" id="KW-0687">Ribonucleoprotein</keyword>
<accession>G4CNR4</accession>
<sequence length="103" mass="11674">MIMAKKALINREAKRIALAKKYSAKRAAIFAVINDAQATDEERFEARLKLQAIPRNAAPVRQRRRCAITGRPRGTFRKFGLGRIKIREIAMRGEIPGVIKASW</sequence>
<dbReference type="NCBIfam" id="NF006477">
    <property type="entry name" value="PRK08881.1"/>
    <property type="match status" value="1"/>
</dbReference>
<evidence type="ECO:0000313" key="8">
    <source>
        <dbReference type="EMBL" id="EGZ49132.1"/>
    </source>
</evidence>
<dbReference type="Pfam" id="PF00253">
    <property type="entry name" value="Ribosomal_S14"/>
    <property type="match status" value="1"/>
</dbReference>
<name>G4CNR4_9NEIS</name>
<comment type="subunit">
    <text evidence="6 7">Part of the 30S ribosomal subunit. Contacts proteins S3 and S10.</text>
</comment>
<dbReference type="SUPFAM" id="SSF57716">
    <property type="entry name" value="Glucocorticoid receptor-like (DNA-binding domain)"/>
    <property type="match status" value="1"/>
</dbReference>
<keyword evidence="9" id="KW-1185">Reference proteome</keyword>
<dbReference type="PANTHER" id="PTHR19836">
    <property type="entry name" value="30S RIBOSOMAL PROTEIN S14"/>
    <property type="match status" value="1"/>
</dbReference>
<dbReference type="InterPro" id="IPR023036">
    <property type="entry name" value="Ribosomal_uS14_bac/plastid"/>
</dbReference>
<dbReference type="GO" id="GO:0005737">
    <property type="term" value="C:cytoplasm"/>
    <property type="evidence" value="ECO:0007669"/>
    <property type="project" value="UniProtKB-ARBA"/>
</dbReference>
<keyword evidence="3 7" id="KW-0689">Ribosomal protein</keyword>
<evidence type="ECO:0000313" key="9">
    <source>
        <dbReference type="Proteomes" id="UP000005336"/>
    </source>
</evidence>
<comment type="caution">
    <text evidence="8">The sequence shown here is derived from an EMBL/GenBank/DDBJ whole genome shotgun (WGS) entry which is preliminary data.</text>
</comment>
<dbReference type="GO" id="GO:0006412">
    <property type="term" value="P:translation"/>
    <property type="evidence" value="ECO:0007669"/>
    <property type="project" value="UniProtKB-UniRule"/>
</dbReference>
<dbReference type="HAMAP" id="MF_00537">
    <property type="entry name" value="Ribosomal_uS14_1"/>
    <property type="match status" value="1"/>
</dbReference>
<evidence type="ECO:0000256" key="4">
    <source>
        <dbReference type="ARBA" id="ARBA00023274"/>
    </source>
</evidence>
<evidence type="ECO:0000256" key="5">
    <source>
        <dbReference type="ARBA" id="ARBA00035167"/>
    </source>
</evidence>
<evidence type="ECO:0000256" key="1">
    <source>
        <dbReference type="ARBA" id="ARBA00003686"/>
    </source>
</evidence>
<proteinExistence type="inferred from homology"/>
<dbReference type="AlphaFoldDB" id="G4CNR4"/>
<dbReference type="STRING" id="1030841.HMPREF9370_0723"/>
<dbReference type="Proteomes" id="UP000005336">
    <property type="component" value="Unassembled WGS sequence"/>
</dbReference>
<dbReference type="Gene3D" id="1.10.287.1480">
    <property type="match status" value="1"/>
</dbReference>
<protein>
    <recommendedName>
        <fullName evidence="5 7">Small ribosomal subunit protein uS14</fullName>
    </recommendedName>
</protein>
<gene>
    <name evidence="7 8" type="primary">rpsN</name>
    <name evidence="8" type="ORF">HMPREF9370_0723</name>
</gene>
<dbReference type="PATRIC" id="fig|1030841.3.peg.712"/>
<organism evidence="8 9">
    <name type="scientific">Neisseria wadsworthii 9715</name>
    <dbReference type="NCBI Taxonomy" id="1030841"/>
    <lineage>
        <taxon>Bacteria</taxon>
        <taxon>Pseudomonadati</taxon>
        <taxon>Pseudomonadota</taxon>
        <taxon>Betaproteobacteria</taxon>
        <taxon>Neisseriales</taxon>
        <taxon>Neisseriaceae</taxon>
        <taxon>Neisseria</taxon>
    </lineage>
</organism>
<evidence type="ECO:0000256" key="3">
    <source>
        <dbReference type="ARBA" id="ARBA00022980"/>
    </source>
</evidence>
<dbReference type="EMBL" id="AGAZ01000030">
    <property type="protein sequence ID" value="EGZ49132.1"/>
    <property type="molecule type" value="Genomic_DNA"/>
</dbReference>
<dbReference type="GO" id="GO:0015935">
    <property type="term" value="C:small ribosomal subunit"/>
    <property type="evidence" value="ECO:0007669"/>
    <property type="project" value="TreeGrafter"/>
</dbReference>
<comment type="function">
    <text evidence="1 7">Binds 16S rRNA, required for the assembly of 30S particles and may also be responsible for determining the conformation of the 16S rRNA at the A site.</text>
</comment>
<reference evidence="8 9" key="1">
    <citation type="submission" date="2011-06" db="EMBL/GenBank/DDBJ databases">
        <authorList>
            <person name="Muzny D."/>
            <person name="Qin X."/>
            <person name="Deng J."/>
            <person name="Jiang H."/>
            <person name="Liu Y."/>
            <person name="Qu J."/>
            <person name="Song X.-Z."/>
            <person name="Zhang L."/>
            <person name="Thornton R."/>
            <person name="Coyle M."/>
            <person name="Francisco L."/>
            <person name="Jackson L."/>
            <person name="Javaid M."/>
            <person name="Korchina V."/>
            <person name="Kovar C."/>
            <person name="Mata R."/>
            <person name="Mathew T."/>
            <person name="Ngo R."/>
            <person name="Nguyen L."/>
            <person name="Nguyen N."/>
            <person name="Okwuonu G."/>
            <person name="Ongeri F."/>
            <person name="Pham C."/>
            <person name="Simmons D."/>
            <person name="Wilczek-Boney K."/>
            <person name="Hale W."/>
            <person name="Jakkamsetti A."/>
            <person name="Pham P."/>
            <person name="Ruth R."/>
            <person name="San Lucas F."/>
            <person name="Warren J."/>
            <person name="Zhang J."/>
            <person name="Zhao Z."/>
            <person name="Zhou C."/>
            <person name="Zhu D."/>
            <person name="Lee S."/>
            <person name="Bess C."/>
            <person name="Blankenburg K."/>
            <person name="Forbes L."/>
            <person name="Fu Q."/>
            <person name="Gubbala S."/>
            <person name="Hirani K."/>
            <person name="Jayaseelan J.C."/>
            <person name="Lara F."/>
            <person name="Munidasa M."/>
            <person name="Palculict T."/>
            <person name="Patil S."/>
            <person name="Pu L.-L."/>
            <person name="Saada N."/>
            <person name="Tang L."/>
            <person name="Weissenberger G."/>
            <person name="Zhu Y."/>
            <person name="Hemphill L."/>
            <person name="Shang Y."/>
            <person name="Youmans B."/>
            <person name="Ayvaz T."/>
            <person name="Ross M."/>
            <person name="Santibanez J."/>
            <person name="Aqrawi P."/>
            <person name="Gross S."/>
            <person name="Joshi V."/>
            <person name="Fowler G."/>
            <person name="Nazareth L."/>
            <person name="Reid J."/>
            <person name="Worley K."/>
            <person name="Petrosino J."/>
            <person name="Highlander S."/>
            <person name="Gibbs R."/>
        </authorList>
    </citation>
    <scope>NUCLEOTIDE SEQUENCE [LARGE SCALE GENOMIC DNA]</scope>
    <source>
        <strain evidence="8 9">9715</strain>
    </source>
</reference>
<keyword evidence="7" id="KW-0694">RNA-binding</keyword>
<dbReference type="HOGENOM" id="CLU_139869_0_1_4"/>
<dbReference type="GO" id="GO:0003735">
    <property type="term" value="F:structural constituent of ribosome"/>
    <property type="evidence" value="ECO:0007669"/>
    <property type="project" value="InterPro"/>
</dbReference>
<evidence type="ECO:0000256" key="2">
    <source>
        <dbReference type="ARBA" id="ARBA00009083"/>
    </source>
</evidence>
<evidence type="ECO:0000256" key="6">
    <source>
        <dbReference type="ARBA" id="ARBA00047110"/>
    </source>
</evidence>
<evidence type="ECO:0000256" key="7">
    <source>
        <dbReference type="HAMAP-Rule" id="MF_00537"/>
    </source>
</evidence>